<gene>
    <name evidence="2" type="ORF">PIGHUM_04135</name>
</gene>
<name>A0A3P4B8U2_9BURK</name>
<accession>A0A3P4B8U2</accession>
<dbReference type="GO" id="GO:0016787">
    <property type="term" value="F:hydrolase activity"/>
    <property type="evidence" value="ECO:0007669"/>
    <property type="project" value="UniProtKB-KW"/>
</dbReference>
<dbReference type="Pfam" id="PF12146">
    <property type="entry name" value="Hydrolase_4"/>
    <property type="match status" value="1"/>
</dbReference>
<dbReference type="GO" id="GO:0016020">
    <property type="term" value="C:membrane"/>
    <property type="evidence" value="ECO:0007669"/>
    <property type="project" value="TreeGrafter"/>
</dbReference>
<sequence length="301" mass="33412">MSSNWSAEYTAKKGDVVLHIYRRCKNEPSMSHPRPVLFLVHGSSFAALPGYDLRVPGKEGYSMMDRCAEEGYDVWTMDHEGYGRSSRSESNSDIPSGADDLEVAAELIEKQTGSKSAMYYGQSSGSLRAALFAQRRPDRVSRVILDAFVWTGEGSRTLLKRREGLESYLASNRRAVTRESLHASLLRDDPQSLTVEAGVPDALADAALKDGDSVPSGTFVDMCSKLPLVDPAKIRCPVYIMRGEHDGIATLDDIIAFYVALPNNDKHFSMISNSAHIAPLGRNRDRFYQMMFFFLNLKPAD</sequence>
<dbReference type="RefSeq" id="WP_124081624.1">
    <property type="nucleotide sequence ID" value="NZ_UWPJ01000034.1"/>
</dbReference>
<keyword evidence="2" id="KW-0378">Hydrolase</keyword>
<reference evidence="2 3" key="1">
    <citation type="submission" date="2018-10" db="EMBL/GenBank/DDBJ databases">
        <authorList>
            <person name="Criscuolo A."/>
        </authorList>
    </citation>
    <scope>NUCLEOTIDE SEQUENCE [LARGE SCALE GENOMIC DNA]</scope>
    <source>
        <strain evidence="2">DnA1</strain>
    </source>
</reference>
<evidence type="ECO:0000259" key="1">
    <source>
        <dbReference type="Pfam" id="PF12146"/>
    </source>
</evidence>
<evidence type="ECO:0000313" key="3">
    <source>
        <dbReference type="Proteomes" id="UP000277294"/>
    </source>
</evidence>
<dbReference type="Proteomes" id="UP000277294">
    <property type="component" value="Unassembled WGS sequence"/>
</dbReference>
<dbReference type="PANTHER" id="PTHR43798">
    <property type="entry name" value="MONOACYLGLYCEROL LIPASE"/>
    <property type="match status" value="1"/>
</dbReference>
<dbReference type="InterPro" id="IPR050266">
    <property type="entry name" value="AB_hydrolase_sf"/>
</dbReference>
<feature type="domain" description="Serine aminopeptidase S33" evidence="1">
    <location>
        <begin position="64"/>
        <end position="276"/>
    </location>
</feature>
<dbReference type="OrthoDB" id="9780134at2"/>
<evidence type="ECO:0000313" key="2">
    <source>
        <dbReference type="EMBL" id="VCU72040.1"/>
    </source>
</evidence>
<dbReference type="AlphaFoldDB" id="A0A3P4B8U2"/>
<dbReference type="Gene3D" id="3.40.50.1820">
    <property type="entry name" value="alpha/beta hydrolase"/>
    <property type="match status" value="1"/>
</dbReference>
<protein>
    <submittedName>
        <fullName evidence="2">Alpha/beta hydrolase family protein</fullName>
    </submittedName>
</protein>
<organism evidence="2 3">
    <name type="scientific">Pigmentiphaga humi</name>
    <dbReference type="NCBI Taxonomy" id="2478468"/>
    <lineage>
        <taxon>Bacteria</taxon>
        <taxon>Pseudomonadati</taxon>
        <taxon>Pseudomonadota</taxon>
        <taxon>Betaproteobacteria</taxon>
        <taxon>Burkholderiales</taxon>
        <taxon>Alcaligenaceae</taxon>
        <taxon>Pigmentiphaga</taxon>
    </lineage>
</organism>
<dbReference type="InterPro" id="IPR029058">
    <property type="entry name" value="AB_hydrolase_fold"/>
</dbReference>
<dbReference type="SUPFAM" id="SSF53474">
    <property type="entry name" value="alpha/beta-Hydrolases"/>
    <property type="match status" value="1"/>
</dbReference>
<dbReference type="EMBL" id="UWPJ01000034">
    <property type="protein sequence ID" value="VCU72040.1"/>
    <property type="molecule type" value="Genomic_DNA"/>
</dbReference>
<proteinExistence type="predicted"/>
<dbReference type="PANTHER" id="PTHR43798:SF33">
    <property type="entry name" value="HYDROLASE, PUTATIVE (AFU_ORTHOLOGUE AFUA_2G14860)-RELATED"/>
    <property type="match status" value="1"/>
</dbReference>
<keyword evidence="3" id="KW-1185">Reference proteome</keyword>
<dbReference type="InterPro" id="IPR022742">
    <property type="entry name" value="Hydrolase_4"/>
</dbReference>